<dbReference type="HAMAP" id="MF_00226_B">
    <property type="entry name" value="CinA_B"/>
    <property type="match status" value="1"/>
</dbReference>
<dbReference type="InterPro" id="IPR008135">
    <property type="entry name" value="Competence-induced_CinA"/>
</dbReference>
<dbReference type="NCBIfam" id="TIGR00200">
    <property type="entry name" value="cinA_nterm"/>
    <property type="match status" value="1"/>
</dbReference>
<gene>
    <name evidence="3" type="ORF">NBH00_15575</name>
</gene>
<dbReference type="SUPFAM" id="SSF142433">
    <property type="entry name" value="CinA-like"/>
    <property type="match status" value="1"/>
</dbReference>
<organism evidence="3 4">
    <name type="scientific">Paraconexibacter antarcticus</name>
    <dbReference type="NCBI Taxonomy" id="2949664"/>
    <lineage>
        <taxon>Bacteria</taxon>
        <taxon>Bacillati</taxon>
        <taxon>Actinomycetota</taxon>
        <taxon>Thermoleophilia</taxon>
        <taxon>Solirubrobacterales</taxon>
        <taxon>Paraconexibacteraceae</taxon>
        <taxon>Paraconexibacter</taxon>
    </lineage>
</organism>
<sequence>MAARAGIVVTGTEVLTGRVADRNGPWVVEQLRELGVDVAHIAVVGDRSADMTAALGFFASEGMDLIVTSGGLGPTADDLTAEVVGAFQGRPMVLDEVLQERIAEILRPMVARWKGLDMDALEAGTRKQAVIPEGATILDPVGTAPGLLVTPADEAAGPTVLVLPGPPRELQPMWAAAVQTEAFAAATAGRTSYDQQMLRLYGIPESEIAETLRRAEAGGIDLDTLEITTCMRGGEIEIVTRYEPPATATYEALVALVRERHADTLYSDDGSSVDVQVADLLRARGWHIATAESCTGGLIAARLTNLAGSSDYVTGGLVVYANEAKTALAGVPPELIEAHGAVSPEVAHALALGAVRALGADIGIGVTGIAGPGGGTEEKPVGTVCCAVATREGGVAASRRLVIPGARTDVRDRATVAGLHLIRSVLRDEQPPSEPLG</sequence>
<dbReference type="PANTHER" id="PTHR13939">
    <property type="entry name" value="NICOTINAMIDE-NUCLEOTIDE AMIDOHYDROLASE PNCC"/>
    <property type="match status" value="1"/>
</dbReference>
<dbReference type="EMBL" id="CP098502">
    <property type="protein sequence ID" value="UTI62777.1"/>
    <property type="molecule type" value="Genomic_DNA"/>
</dbReference>
<dbReference type="InterPro" id="IPR050101">
    <property type="entry name" value="CinA"/>
</dbReference>
<accession>A0ABY5DPR9</accession>
<reference evidence="3 4" key="1">
    <citation type="submission" date="2022-06" db="EMBL/GenBank/DDBJ databases">
        <title>Paraconexibacter antarcticus.</title>
        <authorList>
            <person name="Kim C.S."/>
        </authorList>
    </citation>
    <scope>NUCLEOTIDE SEQUENCE [LARGE SCALE GENOMIC DNA]</scope>
    <source>
        <strain evidence="3 4">02-257</strain>
    </source>
</reference>
<dbReference type="RefSeq" id="WP_254569512.1">
    <property type="nucleotide sequence ID" value="NZ_CP098502.1"/>
</dbReference>
<dbReference type="InterPro" id="IPR008136">
    <property type="entry name" value="CinA_C"/>
</dbReference>
<proteinExistence type="inferred from homology"/>
<dbReference type="NCBIfam" id="TIGR00199">
    <property type="entry name" value="PncC_domain"/>
    <property type="match status" value="1"/>
</dbReference>
<dbReference type="InterPro" id="IPR001453">
    <property type="entry name" value="MoaB/Mog_dom"/>
</dbReference>
<dbReference type="PIRSF" id="PIRSF006728">
    <property type="entry name" value="CinA"/>
    <property type="match status" value="1"/>
</dbReference>
<dbReference type="PANTHER" id="PTHR13939:SF0">
    <property type="entry name" value="NMN AMIDOHYDROLASE-LIKE PROTEIN YFAY"/>
    <property type="match status" value="1"/>
</dbReference>
<dbReference type="Pfam" id="PF00994">
    <property type="entry name" value="MoCF_biosynth"/>
    <property type="match status" value="1"/>
</dbReference>
<dbReference type="NCBIfam" id="NF001813">
    <property type="entry name" value="PRK00549.1"/>
    <property type="match status" value="1"/>
</dbReference>
<dbReference type="Pfam" id="PF02464">
    <property type="entry name" value="CinA"/>
    <property type="match status" value="1"/>
</dbReference>
<evidence type="ECO:0000259" key="2">
    <source>
        <dbReference type="SMART" id="SM00852"/>
    </source>
</evidence>
<dbReference type="Gene3D" id="3.40.980.10">
    <property type="entry name" value="MoaB/Mog-like domain"/>
    <property type="match status" value="1"/>
</dbReference>
<dbReference type="InterPro" id="IPR036425">
    <property type="entry name" value="MoaB/Mog-like_dom_sf"/>
</dbReference>
<dbReference type="Proteomes" id="UP001056035">
    <property type="component" value="Chromosome"/>
</dbReference>
<comment type="similarity">
    <text evidence="1">Belongs to the CinA family.</text>
</comment>
<dbReference type="CDD" id="cd00885">
    <property type="entry name" value="cinA"/>
    <property type="match status" value="1"/>
</dbReference>
<protein>
    <recommendedName>
        <fullName evidence="1">CinA-like protein</fullName>
    </recommendedName>
</protein>
<evidence type="ECO:0000313" key="3">
    <source>
        <dbReference type="EMBL" id="UTI62777.1"/>
    </source>
</evidence>
<dbReference type="Gene3D" id="3.90.950.20">
    <property type="entry name" value="CinA-like"/>
    <property type="match status" value="1"/>
</dbReference>
<dbReference type="SUPFAM" id="SSF53218">
    <property type="entry name" value="Molybdenum cofactor biosynthesis proteins"/>
    <property type="match status" value="1"/>
</dbReference>
<feature type="domain" description="MoaB/Mog" evidence="2">
    <location>
        <begin position="6"/>
        <end position="185"/>
    </location>
</feature>
<dbReference type="SMART" id="SM00852">
    <property type="entry name" value="MoCF_biosynth"/>
    <property type="match status" value="1"/>
</dbReference>
<dbReference type="InterPro" id="IPR036653">
    <property type="entry name" value="CinA-like_C"/>
</dbReference>
<name>A0ABY5DPR9_9ACTN</name>
<evidence type="ECO:0000313" key="4">
    <source>
        <dbReference type="Proteomes" id="UP001056035"/>
    </source>
</evidence>
<keyword evidence="4" id="KW-1185">Reference proteome</keyword>
<evidence type="ECO:0000256" key="1">
    <source>
        <dbReference type="HAMAP-Rule" id="MF_00226"/>
    </source>
</evidence>